<name>A0ABS1U9Z5_9PROT</name>
<dbReference type="Gene3D" id="3.40.50.720">
    <property type="entry name" value="NAD(P)-binding Rossmann-like Domain"/>
    <property type="match status" value="1"/>
</dbReference>
<comment type="caution">
    <text evidence="1">The sequence shown here is derived from an EMBL/GenBank/DDBJ whole genome shotgun (WGS) entry which is preliminary data.</text>
</comment>
<dbReference type="InterPro" id="IPR002347">
    <property type="entry name" value="SDR_fam"/>
</dbReference>
<dbReference type="SUPFAM" id="SSF51735">
    <property type="entry name" value="NAD(P)-binding Rossmann-fold domains"/>
    <property type="match status" value="1"/>
</dbReference>
<keyword evidence="2" id="KW-1185">Reference proteome</keyword>
<evidence type="ECO:0000313" key="1">
    <source>
        <dbReference type="EMBL" id="MBL6081479.1"/>
    </source>
</evidence>
<dbReference type="EMBL" id="JAETWB010000028">
    <property type="protein sequence ID" value="MBL6081479.1"/>
    <property type="molecule type" value="Genomic_DNA"/>
</dbReference>
<proteinExistence type="predicted"/>
<organism evidence="1 2">
    <name type="scientific">Belnapia arida</name>
    <dbReference type="NCBI Taxonomy" id="2804533"/>
    <lineage>
        <taxon>Bacteria</taxon>
        <taxon>Pseudomonadati</taxon>
        <taxon>Pseudomonadota</taxon>
        <taxon>Alphaproteobacteria</taxon>
        <taxon>Acetobacterales</taxon>
        <taxon>Roseomonadaceae</taxon>
        <taxon>Belnapia</taxon>
    </lineage>
</organism>
<reference evidence="1 2" key="1">
    <citation type="submission" date="2021-01" db="EMBL/GenBank/DDBJ databases">
        <title>Belnapia mucosa sp. nov. and Belnapia arida sp. nov., isolated from the Tabernas Desert (Almeria, Spain).</title>
        <authorList>
            <person name="Molina-Menor E."/>
            <person name="Vidal-Verdu A."/>
            <person name="Calonge A."/>
            <person name="Satari L."/>
            <person name="Pereto J."/>
            <person name="Porcar M."/>
        </authorList>
    </citation>
    <scope>NUCLEOTIDE SEQUENCE [LARGE SCALE GENOMIC DNA]</scope>
    <source>
        <strain evidence="1 2">T18</strain>
    </source>
</reference>
<dbReference type="PANTHER" id="PTHR43431">
    <property type="entry name" value="OXIDOREDUCTASE, SHORT CHAIN DEHYDROGENASE/REDUCTASE FAMILY (AFU_ORTHOLOGUE AFUA_5G14000)"/>
    <property type="match status" value="1"/>
</dbReference>
<dbReference type="InterPro" id="IPR036291">
    <property type="entry name" value="NAD(P)-bd_dom_sf"/>
</dbReference>
<evidence type="ECO:0000313" key="2">
    <source>
        <dbReference type="Proteomes" id="UP000660885"/>
    </source>
</evidence>
<protein>
    <submittedName>
        <fullName evidence="1">SDR family oxidoreductase</fullName>
    </submittedName>
</protein>
<accession>A0ABS1U9Z5</accession>
<gene>
    <name evidence="1" type="ORF">JMJ56_26155</name>
</gene>
<sequence>MSGNNSLNPDDKQVAVVVGATSKWQSDGRNTKLAHGKVVDDSDLPIGVRWGVGGAIAQKFAQEGYFVVLTTRVATNASALAEAIRQQGGACMVVELDLISEQSISAAFARIRSEAGDPHVLVYNAGYLEGRDLPPEKELLEHLPVEMFDTAQHIASRGPFLVAKEVLPSMRKKGAGSFFFSNNSKSLRGVKRKTGESLYYPRVMMRTLAQVLTEEYSEHGVHVANVVIDGTIDSPGTRMLPKLRQQPELVMNPVKIAEAFYYLHTQDRSCWTHELQLTPFLVKPSH</sequence>
<dbReference type="PANTHER" id="PTHR43431:SF1">
    <property type="entry name" value="OS08G0476300 PROTEIN"/>
    <property type="match status" value="1"/>
</dbReference>
<dbReference type="Pfam" id="PF13561">
    <property type="entry name" value="adh_short_C2"/>
    <property type="match status" value="1"/>
</dbReference>
<dbReference type="Proteomes" id="UP000660885">
    <property type="component" value="Unassembled WGS sequence"/>
</dbReference>
<dbReference type="RefSeq" id="WP_202834701.1">
    <property type="nucleotide sequence ID" value="NZ_JAETWB010000028.1"/>
</dbReference>